<dbReference type="InterPro" id="IPR013785">
    <property type="entry name" value="Aldolase_TIM"/>
</dbReference>
<comment type="catalytic activity">
    <reaction evidence="14">
        <text>2-(2-carboxy-4-methylthiazol-5-yl)ethyl phosphate + 4-amino-2-methyl-5-(diphosphooxymethyl)pyrimidine + 2 H(+) = thiamine phosphate + CO2 + diphosphate</text>
        <dbReference type="Rhea" id="RHEA:47848"/>
        <dbReference type="ChEBI" id="CHEBI:15378"/>
        <dbReference type="ChEBI" id="CHEBI:16526"/>
        <dbReference type="ChEBI" id="CHEBI:33019"/>
        <dbReference type="ChEBI" id="CHEBI:37575"/>
        <dbReference type="ChEBI" id="CHEBI:57841"/>
        <dbReference type="ChEBI" id="CHEBI:62890"/>
        <dbReference type="EC" id="2.5.1.3"/>
    </reaction>
</comment>
<evidence type="ECO:0000256" key="2">
    <source>
        <dbReference type="ARBA" id="ARBA00001946"/>
    </source>
</evidence>
<evidence type="ECO:0000256" key="3">
    <source>
        <dbReference type="ARBA" id="ARBA00003814"/>
    </source>
</evidence>
<dbReference type="PANTHER" id="PTHR20857:SF23">
    <property type="entry name" value="THIAMINE BIOSYNTHETIC BIFUNCTIONAL ENZYME"/>
    <property type="match status" value="1"/>
</dbReference>
<keyword evidence="10" id="KW-0067">ATP-binding</keyword>
<protein>
    <recommendedName>
        <fullName evidence="18">Thiamine phosphate synthase/TenI domain-containing protein</fullName>
    </recommendedName>
</protein>
<keyword evidence="9" id="KW-0418">Kinase</keyword>
<feature type="domain" description="Thiamine phosphate synthase/TenI" evidence="18">
    <location>
        <begin position="9"/>
        <end position="204"/>
    </location>
</feature>
<evidence type="ECO:0000256" key="1">
    <source>
        <dbReference type="ARBA" id="ARBA00001771"/>
    </source>
</evidence>
<evidence type="ECO:0000256" key="10">
    <source>
        <dbReference type="ARBA" id="ARBA00022840"/>
    </source>
</evidence>
<dbReference type="AlphaFoldDB" id="A0A0F4ZD43"/>
<proteinExistence type="inferred from homology"/>
<dbReference type="GO" id="GO:0009228">
    <property type="term" value="P:thiamine biosynthetic process"/>
    <property type="evidence" value="ECO:0007669"/>
    <property type="project" value="UniProtKB-KW"/>
</dbReference>
<evidence type="ECO:0000256" key="9">
    <source>
        <dbReference type="ARBA" id="ARBA00022777"/>
    </source>
</evidence>
<dbReference type="CDD" id="cd00564">
    <property type="entry name" value="TMP_TenI"/>
    <property type="match status" value="1"/>
</dbReference>
<dbReference type="GO" id="GO:0004789">
    <property type="term" value="F:thiamine-phosphate diphosphorylase activity"/>
    <property type="evidence" value="ECO:0007669"/>
    <property type="project" value="UniProtKB-EC"/>
</dbReference>
<dbReference type="OrthoDB" id="4994at2759"/>
<dbReference type="PANTHER" id="PTHR20857">
    <property type="entry name" value="THIAMINE-PHOSPHATE PYROPHOSPHORYLASE"/>
    <property type="match status" value="1"/>
</dbReference>
<dbReference type="PRINTS" id="PR01099">
    <property type="entry name" value="HYETHTZKNASE"/>
</dbReference>
<comment type="function">
    <text evidence="3">Condenses 4-methyl-5-(beta-hydroxyethyl)thiazole monophosphate (THZ-P) and 2-methyl-4-amino-5-hydroxymethyl pyrimidine pyrophosphate (HMP-PP) to form thiamine monophosphate (TMP).</text>
</comment>
<comment type="similarity">
    <text evidence="16">In the C-terminal section; belongs to the Thz kinase family.</text>
</comment>
<comment type="catalytic activity">
    <reaction evidence="1">
        <text>5-(2-hydroxyethyl)-4-methylthiazole + ATP = 4-methyl-5-(2-phosphooxyethyl)-thiazole + ADP + H(+)</text>
        <dbReference type="Rhea" id="RHEA:24212"/>
        <dbReference type="ChEBI" id="CHEBI:15378"/>
        <dbReference type="ChEBI" id="CHEBI:17957"/>
        <dbReference type="ChEBI" id="CHEBI:30616"/>
        <dbReference type="ChEBI" id="CHEBI:58296"/>
        <dbReference type="ChEBI" id="CHEBI:456216"/>
        <dbReference type="EC" id="2.7.1.50"/>
    </reaction>
</comment>
<dbReference type="Gene3D" id="3.20.20.70">
    <property type="entry name" value="Aldolase class I"/>
    <property type="match status" value="1"/>
</dbReference>
<evidence type="ECO:0000259" key="18">
    <source>
        <dbReference type="Pfam" id="PF02581"/>
    </source>
</evidence>
<dbReference type="EMBL" id="LAEV01001290">
    <property type="protein sequence ID" value="KKA28524.1"/>
    <property type="molecule type" value="Genomic_DNA"/>
</dbReference>
<dbReference type="InterPro" id="IPR034291">
    <property type="entry name" value="TMP_synthase"/>
</dbReference>
<evidence type="ECO:0000256" key="16">
    <source>
        <dbReference type="ARBA" id="ARBA00061146"/>
    </source>
</evidence>
<dbReference type="NCBIfam" id="TIGR00694">
    <property type="entry name" value="thiM"/>
    <property type="match status" value="1"/>
</dbReference>
<keyword evidence="8" id="KW-0547">Nucleotide-binding</keyword>
<keyword evidence="11" id="KW-0460">Magnesium</keyword>
<organism evidence="19 20">
    <name type="scientific">Thielaviopsis punctulata</name>
    <dbReference type="NCBI Taxonomy" id="72032"/>
    <lineage>
        <taxon>Eukaryota</taxon>
        <taxon>Fungi</taxon>
        <taxon>Dikarya</taxon>
        <taxon>Ascomycota</taxon>
        <taxon>Pezizomycotina</taxon>
        <taxon>Sordariomycetes</taxon>
        <taxon>Hypocreomycetidae</taxon>
        <taxon>Microascales</taxon>
        <taxon>Ceratocystidaceae</taxon>
        <taxon>Thielaviopsis</taxon>
    </lineage>
</organism>
<evidence type="ECO:0000256" key="13">
    <source>
        <dbReference type="ARBA" id="ARBA00047334"/>
    </source>
</evidence>
<dbReference type="SUPFAM" id="SSF51391">
    <property type="entry name" value="Thiamin phosphate synthase"/>
    <property type="match status" value="1"/>
</dbReference>
<dbReference type="FunFam" id="3.20.20.70:FF:000104">
    <property type="entry name" value="Thiamine biosynthetic bifunctional enzyme"/>
    <property type="match status" value="1"/>
</dbReference>
<comment type="caution">
    <text evidence="19">The sequence shown here is derived from an EMBL/GenBank/DDBJ whole genome shotgun (WGS) entry which is preliminary data.</text>
</comment>
<keyword evidence="20" id="KW-1185">Reference proteome</keyword>
<reference evidence="19 20" key="1">
    <citation type="submission" date="2015-03" db="EMBL/GenBank/DDBJ databases">
        <authorList>
            <person name="Radwan O."/>
            <person name="Al-Naeli F.A."/>
            <person name="Rendon G.A."/>
            <person name="Fields C."/>
        </authorList>
    </citation>
    <scope>NUCLEOTIDE SEQUENCE [LARGE SCALE GENOMIC DNA]</scope>
    <source>
        <strain evidence="19">CR-DP1</strain>
    </source>
</reference>
<evidence type="ECO:0000256" key="4">
    <source>
        <dbReference type="ARBA" id="ARBA00004868"/>
    </source>
</evidence>
<evidence type="ECO:0000256" key="8">
    <source>
        <dbReference type="ARBA" id="ARBA00022741"/>
    </source>
</evidence>
<name>A0A0F4ZD43_9PEZI</name>
<comment type="pathway">
    <text evidence="5">Cofactor biosynthesis; thiamine diphosphate biosynthesis; thiamine phosphate from 4-amino-2-methyl-5-diphosphomethylpyrimidine and 4-methyl-5-(2-phosphoethyl)-thiazole: step 1/1.</text>
</comment>
<evidence type="ECO:0000313" key="19">
    <source>
        <dbReference type="EMBL" id="KKA28524.1"/>
    </source>
</evidence>
<keyword evidence="6" id="KW-0808">Transferase</keyword>
<dbReference type="GO" id="GO:0009229">
    <property type="term" value="P:thiamine diphosphate biosynthetic process"/>
    <property type="evidence" value="ECO:0007669"/>
    <property type="project" value="UniProtKB-UniPathway"/>
</dbReference>
<evidence type="ECO:0000313" key="20">
    <source>
        <dbReference type="Proteomes" id="UP000033483"/>
    </source>
</evidence>
<comment type="catalytic activity">
    <reaction evidence="15">
        <text>2-[(2R,5Z)-2-carboxy-4-methylthiazol-5(2H)-ylidene]ethyl phosphate + 4-amino-2-methyl-5-(diphosphooxymethyl)pyrimidine + 2 H(+) = thiamine phosphate + CO2 + diphosphate</text>
        <dbReference type="Rhea" id="RHEA:47844"/>
        <dbReference type="ChEBI" id="CHEBI:15378"/>
        <dbReference type="ChEBI" id="CHEBI:16526"/>
        <dbReference type="ChEBI" id="CHEBI:33019"/>
        <dbReference type="ChEBI" id="CHEBI:37575"/>
        <dbReference type="ChEBI" id="CHEBI:57841"/>
        <dbReference type="ChEBI" id="CHEBI:62899"/>
        <dbReference type="EC" id="2.5.1.3"/>
    </reaction>
</comment>
<keyword evidence="12" id="KW-0784">Thiamine biosynthesis</keyword>
<keyword evidence="7" id="KW-0479">Metal-binding</keyword>
<dbReference type="HAMAP" id="MF_00228">
    <property type="entry name" value="Thz_kinase"/>
    <property type="match status" value="1"/>
</dbReference>
<comment type="catalytic activity">
    <reaction evidence="13">
        <text>4-methyl-5-(2-phosphooxyethyl)-thiazole + 4-amino-2-methyl-5-(diphosphooxymethyl)pyrimidine + H(+) = thiamine phosphate + diphosphate</text>
        <dbReference type="Rhea" id="RHEA:22328"/>
        <dbReference type="ChEBI" id="CHEBI:15378"/>
        <dbReference type="ChEBI" id="CHEBI:33019"/>
        <dbReference type="ChEBI" id="CHEBI:37575"/>
        <dbReference type="ChEBI" id="CHEBI:57841"/>
        <dbReference type="ChEBI" id="CHEBI:58296"/>
        <dbReference type="EC" id="2.5.1.3"/>
    </reaction>
</comment>
<dbReference type="GO" id="GO:0005524">
    <property type="term" value="F:ATP binding"/>
    <property type="evidence" value="ECO:0007669"/>
    <property type="project" value="UniProtKB-KW"/>
</dbReference>
<dbReference type="Proteomes" id="UP000033483">
    <property type="component" value="Unassembled WGS sequence"/>
</dbReference>
<comment type="similarity">
    <text evidence="17">In the N-terminal section; belongs to the thiamine-phosphate synthase family.</text>
</comment>
<evidence type="ECO:0000256" key="12">
    <source>
        <dbReference type="ARBA" id="ARBA00022977"/>
    </source>
</evidence>
<evidence type="ECO:0000256" key="17">
    <source>
        <dbReference type="ARBA" id="ARBA00061283"/>
    </source>
</evidence>
<dbReference type="SUPFAM" id="SSF53613">
    <property type="entry name" value="Ribokinase-like"/>
    <property type="match status" value="1"/>
</dbReference>
<dbReference type="GO" id="GO:0004417">
    <property type="term" value="F:hydroxyethylthiazole kinase activity"/>
    <property type="evidence" value="ECO:0007669"/>
    <property type="project" value="UniProtKB-EC"/>
</dbReference>
<accession>A0A0F4ZD43</accession>
<dbReference type="InterPro" id="IPR036206">
    <property type="entry name" value="ThiamineP_synth_sf"/>
</dbReference>
<dbReference type="HAMAP" id="MF_00097">
    <property type="entry name" value="TMP_synthase"/>
    <property type="match status" value="1"/>
</dbReference>
<dbReference type="Pfam" id="PF02581">
    <property type="entry name" value="TMP-TENI"/>
    <property type="match status" value="1"/>
</dbReference>
<sequence>MKLEADYSLYLVTDSTPALLGSRYLPDVVHAAIDGGVTLVQYRIKNADTAAMIAEARALHAVTRARGVPLLINDRVDVALAVGCEGVHVGQDDMGVAEARRLLGPDKIVGVTAASVEEALRGCADGADYLGIGTVFSTSTKTNTKHIIGTAGVKAILSALAASPYAAVKTVCIGGLTTANIPRVLYQSASPHKSLDGIALVSAIISAPDPRTAASELLHLVKMPPAFMRQTLPGPLVVAANEMVRFAPSVVRLVHETRPLSHNMTNLVVQNFAANVALAVGASPIMASYGREAEDLAKLGGALVVNMGTVTPEGLENYKQAVQAYNQAGQPIVLDPVGAGATHIRRNAVNELLAAGYYDVIKGNEGEIQTVWNTQRIPQQRGVDSASLLTLLQRASLVCSLARRERNVILMTGAVDVVSDGTRTYAVRNGHPFLGDVTGTGCVLGTAVSAALAAYPQDKLAACVAAMLLYEVAAEMAAERQDVQGPGTFAVAFIDELYKLRMATAAGDLRWLVIAKLEEIQVTEDFAE</sequence>
<dbReference type="NCBIfam" id="NF006830">
    <property type="entry name" value="PRK09355.1"/>
    <property type="match status" value="1"/>
</dbReference>
<dbReference type="InterPro" id="IPR000417">
    <property type="entry name" value="Hyethyz_kinase"/>
</dbReference>
<dbReference type="UniPathway" id="UPA00060">
    <property type="reaction ID" value="UER00139"/>
</dbReference>
<dbReference type="CDD" id="cd01170">
    <property type="entry name" value="THZ_kinase"/>
    <property type="match status" value="1"/>
</dbReference>
<comment type="pathway">
    <text evidence="4">Cofactor biosynthesis; thiamine diphosphate biosynthesis; 4-methyl-5-(2-phosphoethyl)-thiazole from 5-(2-hydroxyethyl)-4-methylthiazole: step 1/1.</text>
</comment>
<evidence type="ECO:0000256" key="14">
    <source>
        <dbReference type="ARBA" id="ARBA00047851"/>
    </source>
</evidence>
<dbReference type="GO" id="GO:0005737">
    <property type="term" value="C:cytoplasm"/>
    <property type="evidence" value="ECO:0007669"/>
    <property type="project" value="TreeGrafter"/>
</dbReference>
<dbReference type="GO" id="GO:0000287">
    <property type="term" value="F:magnesium ion binding"/>
    <property type="evidence" value="ECO:0007669"/>
    <property type="project" value="InterPro"/>
</dbReference>
<evidence type="ECO:0000256" key="5">
    <source>
        <dbReference type="ARBA" id="ARBA00005165"/>
    </source>
</evidence>
<comment type="cofactor">
    <cofactor evidence="2">
        <name>Mg(2+)</name>
        <dbReference type="ChEBI" id="CHEBI:18420"/>
    </cofactor>
</comment>
<dbReference type="Gene3D" id="3.40.1190.20">
    <property type="match status" value="1"/>
</dbReference>
<evidence type="ECO:0000256" key="15">
    <source>
        <dbReference type="ARBA" id="ARBA00047883"/>
    </source>
</evidence>
<dbReference type="NCBIfam" id="TIGR00693">
    <property type="entry name" value="thiE"/>
    <property type="match status" value="1"/>
</dbReference>
<dbReference type="Pfam" id="PF02110">
    <property type="entry name" value="HK"/>
    <property type="match status" value="1"/>
</dbReference>
<gene>
    <name evidence="19" type="ORF">TD95_004597</name>
</gene>
<dbReference type="InterPro" id="IPR022998">
    <property type="entry name" value="ThiamineP_synth_TenI"/>
</dbReference>
<dbReference type="InterPro" id="IPR029056">
    <property type="entry name" value="Ribokinase-like"/>
</dbReference>
<dbReference type="FunFam" id="3.40.1190.20:FF:000042">
    <property type="entry name" value="Probable thiamine biosynthetic bifunctional enzyme"/>
    <property type="match status" value="1"/>
</dbReference>
<evidence type="ECO:0000256" key="11">
    <source>
        <dbReference type="ARBA" id="ARBA00022842"/>
    </source>
</evidence>
<evidence type="ECO:0000256" key="7">
    <source>
        <dbReference type="ARBA" id="ARBA00022723"/>
    </source>
</evidence>
<evidence type="ECO:0000256" key="6">
    <source>
        <dbReference type="ARBA" id="ARBA00022679"/>
    </source>
</evidence>